<dbReference type="EMBL" id="FZNR01000021">
    <property type="protein sequence ID" value="SNS68680.1"/>
    <property type="molecule type" value="Genomic_DNA"/>
</dbReference>
<dbReference type="Gene3D" id="1.25.10.10">
    <property type="entry name" value="Leucine-rich Repeat Variant"/>
    <property type="match status" value="2"/>
</dbReference>
<dbReference type="AlphaFoldDB" id="A0A239GHQ8"/>
<dbReference type="InterPro" id="IPR011989">
    <property type="entry name" value="ARM-like"/>
</dbReference>
<organism evidence="1 2">
    <name type="scientific">Actinoplanes regularis</name>
    <dbReference type="NCBI Taxonomy" id="52697"/>
    <lineage>
        <taxon>Bacteria</taxon>
        <taxon>Bacillati</taxon>
        <taxon>Actinomycetota</taxon>
        <taxon>Actinomycetes</taxon>
        <taxon>Micromonosporales</taxon>
        <taxon>Micromonosporaceae</taxon>
        <taxon>Actinoplanes</taxon>
    </lineage>
</organism>
<protein>
    <recommendedName>
        <fullName evidence="3">HEAT repeat</fullName>
    </recommendedName>
</protein>
<proteinExistence type="predicted"/>
<name>A0A239GHQ8_9ACTN</name>
<dbReference type="SMART" id="SM00567">
    <property type="entry name" value="EZ_HEAT"/>
    <property type="match status" value="2"/>
</dbReference>
<accession>A0A239GHQ8</accession>
<dbReference type="InterPro" id="IPR004155">
    <property type="entry name" value="PBS_lyase_HEAT"/>
</dbReference>
<reference evidence="1 2" key="1">
    <citation type="submission" date="2017-06" db="EMBL/GenBank/DDBJ databases">
        <authorList>
            <person name="Kim H.J."/>
            <person name="Triplett B.A."/>
        </authorList>
    </citation>
    <scope>NUCLEOTIDE SEQUENCE [LARGE SCALE GENOMIC DNA]</scope>
    <source>
        <strain evidence="1 2">DSM 43151</strain>
    </source>
</reference>
<sequence>MSVGPGIVPGMFSGLHAIDWASMHHAHGSAEEIPALLEAMRSPDADERSRALGDFYGSVHHQGGVYPSTAASLPFLLELVGDPATPDRHKIVALLISIAEAAVARYDIGYTDAGYAGAAVFLRSHADTFVDLAGDAACRVRQAAIPGLGLLVDDADRALNSLQDRSAREFCLAERLLVTRTTATLAERLPAIVPAATAWLAGLAVDPAGEPEFRLAALIHRARCTPDTISDDLVPAAIGLLREIADAAPPEQPWPEPPPVEPPAAGVPPFVAAAFEDLARADLRYSLTTDLLRTLHELLGPRVSQRTDLLVEQLSSPEPGVRLDAIRMTNDLLRSRRGDHSALIRLVATQVDASNLEVAAEAAALLESHPSIAAPAREALAALVAAHGPDVWATPRRHLRRVHQKAVMALARLGDGRALPSLLVALDSDVDAWLAVQVAGELPQAADQLVPRLSDRLRRADLSKKWPSNPQGLLSALAKLGDPATLPLITDTLAAAAAREKWDVAKPALAALRALGPAAAPALAEIRSLVTADDTWTRAEAVTTLWAIGGDRDEVMPLALALLETFALREAADVLGQIGPAAAVALPRLRTLLAADYEWNRVHAAAAIWDIAGEPEAPVVLDTLLQAWQENSVTGNHVAACLKRMGTAAAPALPQILAELARLETGEAFDGDPFRYIDTDEELLRELAGALRGV</sequence>
<evidence type="ECO:0000313" key="2">
    <source>
        <dbReference type="Proteomes" id="UP000198415"/>
    </source>
</evidence>
<dbReference type="SUPFAM" id="SSF48371">
    <property type="entry name" value="ARM repeat"/>
    <property type="match status" value="1"/>
</dbReference>
<keyword evidence="2" id="KW-1185">Reference proteome</keyword>
<gene>
    <name evidence="1" type="ORF">SAMN06264365_12138</name>
</gene>
<evidence type="ECO:0000313" key="1">
    <source>
        <dbReference type="EMBL" id="SNS68680.1"/>
    </source>
</evidence>
<dbReference type="InterPro" id="IPR016024">
    <property type="entry name" value="ARM-type_fold"/>
</dbReference>
<dbReference type="Proteomes" id="UP000198415">
    <property type="component" value="Unassembled WGS sequence"/>
</dbReference>
<evidence type="ECO:0008006" key="3">
    <source>
        <dbReference type="Google" id="ProtNLM"/>
    </source>
</evidence>